<evidence type="ECO:0008006" key="3">
    <source>
        <dbReference type="Google" id="ProtNLM"/>
    </source>
</evidence>
<gene>
    <name evidence="1" type="ORF">PCOR1329_LOCUS82264</name>
</gene>
<accession>A0ABN9Y3R6</accession>
<sequence>MSVVLVFTDAGHLALFQATVANISAGVVGAMNSLWTAVVAYALPDFLSKMTDATSRNMKTAAYKKWFGIAYLLDNEPHAPAYGLMLDADLRLFNTSDCSLSGRWSRLLSRIERSEARKEWLGIPHANMTRSDTREGAWAMSMQRRVLRVNAVWVVGGGATFDRHCVTEQCQRLRWQVDNVFFTWWTDLPYVNLRVASRMLVFLGGGRAKLETANCSFQSLSRSLEYTPFEHLAYQQWCVLHEGFAFRDMSDVVTSTANWGSFMEGPAAGARLVDLRPGWVSARALAMAQDGEIPDLSPAEPLLLFHIDRQAKDVIVPTRTEMQRRGVSINL</sequence>
<organism evidence="1 2">
    <name type="scientific">Prorocentrum cordatum</name>
    <dbReference type="NCBI Taxonomy" id="2364126"/>
    <lineage>
        <taxon>Eukaryota</taxon>
        <taxon>Sar</taxon>
        <taxon>Alveolata</taxon>
        <taxon>Dinophyceae</taxon>
        <taxon>Prorocentrales</taxon>
        <taxon>Prorocentraceae</taxon>
        <taxon>Prorocentrum</taxon>
    </lineage>
</organism>
<dbReference type="Proteomes" id="UP001189429">
    <property type="component" value="Unassembled WGS sequence"/>
</dbReference>
<protein>
    <recommendedName>
        <fullName evidence="3">Nucleotide-diphospho-sugar transferase domain-containing protein</fullName>
    </recommendedName>
</protein>
<evidence type="ECO:0000313" key="2">
    <source>
        <dbReference type="Proteomes" id="UP001189429"/>
    </source>
</evidence>
<proteinExistence type="predicted"/>
<comment type="caution">
    <text evidence="1">The sequence shown here is derived from an EMBL/GenBank/DDBJ whole genome shotgun (WGS) entry which is preliminary data.</text>
</comment>
<reference evidence="1" key="1">
    <citation type="submission" date="2023-10" db="EMBL/GenBank/DDBJ databases">
        <authorList>
            <person name="Chen Y."/>
            <person name="Shah S."/>
            <person name="Dougan E. K."/>
            <person name="Thang M."/>
            <person name="Chan C."/>
        </authorList>
    </citation>
    <scope>NUCLEOTIDE SEQUENCE [LARGE SCALE GENOMIC DNA]</scope>
</reference>
<dbReference type="EMBL" id="CAUYUJ010021815">
    <property type="protein sequence ID" value="CAK0907152.1"/>
    <property type="molecule type" value="Genomic_DNA"/>
</dbReference>
<keyword evidence="2" id="KW-1185">Reference proteome</keyword>
<name>A0ABN9Y3R6_9DINO</name>
<evidence type="ECO:0000313" key="1">
    <source>
        <dbReference type="EMBL" id="CAK0907152.1"/>
    </source>
</evidence>